<protein>
    <submittedName>
        <fullName evidence="1">Uncharacterized protein</fullName>
    </submittedName>
</protein>
<dbReference type="RefSeq" id="WP_342693256.1">
    <property type="nucleotide sequence ID" value="NZ_JBCGDP010000025.1"/>
</dbReference>
<accession>A0ABU9NT99</accession>
<keyword evidence="2" id="KW-1185">Reference proteome</keyword>
<dbReference type="Proteomes" id="UP001468798">
    <property type="component" value="Unassembled WGS sequence"/>
</dbReference>
<comment type="caution">
    <text evidence="1">The sequence shown here is derived from an EMBL/GenBank/DDBJ whole genome shotgun (WGS) entry which is preliminary data.</text>
</comment>
<dbReference type="EMBL" id="JBCGDP010000025">
    <property type="protein sequence ID" value="MEM0578439.1"/>
    <property type="molecule type" value="Genomic_DNA"/>
</dbReference>
<gene>
    <name evidence="1" type="ORF">WFZ86_18185</name>
</gene>
<organism evidence="1 2">
    <name type="scientific">Flavobacterium polysaccharolyticum</name>
    <dbReference type="NCBI Taxonomy" id="3133148"/>
    <lineage>
        <taxon>Bacteria</taxon>
        <taxon>Pseudomonadati</taxon>
        <taxon>Bacteroidota</taxon>
        <taxon>Flavobacteriia</taxon>
        <taxon>Flavobacteriales</taxon>
        <taxon>Flavobacteriaceae</taxon>
        <taxon>Flavobacterium</taxon>
    </lineage>
</organism>
<reference evidence="1 2" key="1">
    <citation type="submission" date="2024-03" db="EMBL/GenBank/DDBJ databases">
        <title>Two novel species of the genus Flavobacterium exhibiting potentially degradation of complex polysaccharides.</title>
        <authorList>
            <person name="Lian X."/>
        </authorList>
    </citation>
    <scope>NUCLEOTIDE SEQUENCE [LARGE SCALE GENOMIC DNA]</scope>
    <source>
        <strain evidence="1 2">N6</strain>
    </source>
</reference>
<sequence>MVNLNIYRFELLNKAKEQQVLSFYNEEEDLLDTIDDFCSYIHKNIKSYTDAQGKYRTFSLANNQNTDFDKRVISGYFDSAYTGEYGKIKDRRTSSLKYDILKGDLVSKDFFYLFHIPKNSKYGFFIFQKKENHGVKMVFENAFNSFMRSKGVSNYYLELKYAPPRYLISSFLKSGVLKEFRLIHSMPKMNEDSLNIDISKEERVIKISNSAKSEDIKSVLVELFNNFSTETKIPFLNHGEYDEIAFVINYDGVTKTFYVKNKERIRSSVNVSTMVEFEDGEVTFESLVKVSLELISSAA</sequence>
<name>A0ABU9NT99_9FLAO</name>
<evidence type="ECO:0000313" key="1">
    <source>
        <dbReference type="EMBL" id="MEM0578439.1"/>
    </source>
</evidence>
<proteinExistence type="predicted"/>
<evidence type="ECO:0000313" key="2">
    <source>
        <dbReference type="Proteomes" id="UP001468798"/>
    </source>
</evidence>